<proteinExistence type="predicted"/>
<dbReference type="Proteomes" id="UP000061348">
    <property type="component" value="Unassembled WGS sequence"/>
</dbReference>
<protein>
    <submittedName>
        <fullName evidence="1">Uncharacterized protein</fullName>
    </submittedName>
</protein>
<evidence type="ECO:0000313" key="1">
    <source>
        <dbReference type="EMBL" id="KWV85267.1"/>
    </source>
</evidence>
<accession>A0A109LCJ6</accession>
<evidence type="ECO:0000313" key="2">
    <source>
        <dbReference type="Proteomes" id="UP000061348"/>
    </source>
</evidence>
<comment type="caution">
    <text evidence="1">The sequence shown here is derived from an EMBL/GenBank/DDBJ whole genome shotgun (WGS) entry which is preliminary data.</text>
</comment>
<name>A0A109LCJ6_PSEFL</name>
<organism evidence="1 2">
    <name type="scientific">Pseudomonas fluorescens</name>
    <dbReference type="NCBI Taxonomy" id="294"/>
    <lineage>
        <taxon>Bacteria</taxon>
        <taxon>Pseudomonadati</taxon>
        <taxon>Pseudomonadota</taxon>
        <taxon>Gammaproteobacteria</taxon>
        <taxon>Pseudomonadales</taxon>
        <taxon>Pseudomonadaceae</taxon>
        <taxon>Pseudomonas</taxon>
    </lineage>
</organism>
<dbReference type="AlphaFoldDB" id="A0A109LCJ6"/>
<gene>
    <name evidence="1" type="ORF">PFLmoz3_05211</name>
</gene>
<sequence>MEIQVVVEGDRIEDRVDIPTLEQRWQRRGETQALAGARQVQGLHTETVTSDEQTLGITLPDGESEHAVELGQQRFAPGVITLEQHFGVATGIEGVTQGFQLLAQLREIIDSAIERQGQPQMGVDHRLGRAVRQVHDLQAAVAQGNRPLGMKAPGVGASGGEVVRDAFYGCQVGRLMIKA</sequence>
<dbReference type="EMBL" id="LCYA01000138">
    <property type="protein sequence ID" value="KWV85267.1"/>
    <property type="molecule type" value="Genomic_DNA"/>
</dbReference>
<reference evidence="1 2" key="1">
    <citation type="submission" date="2015-05" db="EMBL/GenBank/DDBJ databases">
        <title>A genomic and transcriptomic approach to investigate the blue pigment phenotype in Pseudomonas fluorescens.</title>
        <authorList>
            <person name="Andreani N.A."/>
            <person name="Cardazzo B."/>
        </authorList>
    </citation>
    <scope>NUCLEOTIDE SEQUENCE [LARGE SCALE GENOMIC DNA]</scope>
    <source>
        <strain evidence="1 2">Ps_22</strain>
    </source>
</reference>